<comment type="subcellular location">
    <subcellularLocation>
        <location evidence="4">Cytoplasm</location>
    </subcellularLocation>
</comment>
<dbReference type="Gene3D" id="3.40.630.70">
    <property type="entry name" value="Leucyl/phenylalanyl-tRNA-protein transferase, C-terminal domain"/>
    <property type="match status" value="1"/>
</dbReference>
<dbReference type="Proteomes" id="UP000275256">
    <property type="component" value="Unassembled WGS sequence"/>
</dbReference>
<comment type="catalytic activity">
    <reaction evidence="4">
        <text>N-terminal L-arginyl-[protein] + L-leucyl-tRNA(Leu) = N-terminal L-leucyl-L-arginyl-[protein] + tRNA(Leu) + H(+)</text>
        <dbReference type="Rhea" id="RHEA:50416"/>
        <dbReference type="Rhea" id="RHEA-COMP:9613"/>
        <dbReference type="Rhea" id="RHEA-COMP:9622"/>
        <dbReference type="Rhea" id="RHEA-COMP:12672"/>
        <dbReference type="Rhea" id="RHEA-COMP:12673"/>
        <dbReference type="ChEBI" id="CHEBI:15378"/>
        <dbReference type="ChEBI" id="CHEBI:64719"/>
        <dbReference type="ChEBI" id="CHEBI:78442"/>
        <dbReference type="ChEBI" id="CHEBI:78494"/>
        <dbReference type="ChEBI" id="CHEBI:133044"/>
        <dbReference type="EC" id="2.3.2.6"/>
    </reaction>
</comment>
<evidence type="ECO:0000256" key="4">
    <source>
        <dbReference type="HAMAP-Rule" id="MF_00688"/>
    </source>
</evidence>
<dbReference type="Pfam" id="PF03588">
    <property type="entry name" value="Leu_Phe_trans"/>
    <property type="match status" value="1"/>
</dbReference>
<dbReference type="InterPro" id="IPR042203">
    <property type="entry name" value="Leu/Phe-tRNA_Trfase_C"/>
</dbReference>
<comment type="catalytic activity">
    <reaction evidence="4">
        <text>N-terminal L-lysyl-[protein] + L-leucyl-tRNA(Leu) = N-terminal L-leucyl-L-lysyl-[protein] + tRNA(Leu) + H(+)</text>
        <dbReference type="Rhea" id="RHEA:12340"/>
        <dbReference type="Rhea" id="RHEA-COMP:9613"/>
        <dbReference type="Rhea" id="RHEA-COMP:9622"/>
        <dbReference type="Rhea" id="RHEA-COMP:12670"/>
        <dbReference type="Rhea" id="RHEA-COMP:12671"/>
        <dbReference type="ChEBI" id="CHEBI:15378"/>
        <dbReference type="ChEBI" id="CHEBI:65249"/>
        <dbReference type="ChEBI" id="CHEBI:78442"/>
        <dbReference type="ChEBI" id="CHEBI:78494"/>
        <dbReference type="ChEBI" id="CHEBI:133043"/>
        <dbReference type="EC" id="2.3.2.6"/>
    </reaction>
</comment>
<name>A0A3M0GF20_9ACTN</name>
<dbReference type="HAMAP" id="MF_00688">
    <property type="entry name" value="Leu_Phe_trans"/>
    <property type="match status" value="1"/>
</dbReference>
<proteinExistence type="inferred from homology"/>
<evidence type="ECO:0000313" key="5">
    <source>
        <dbReference type="EMBL" id="RMB61262.1"/>
    </source>
</evidence>
<keyword evidence="3 4" id="KW-0012">Acyltransferase</keyword>
<dbReference type="Gene3D" id="3.30.70.3550">
    <property type="entry name" value="Leucyl/phenylalanyl-tRNA-protein transferase, N-terminal domain"/>
    <property type="match status" value="1"/>
</dbReference>
<keyword evidence="1 4" id="KW-0963">Cytoplasm</keyword>
<dbReference type="GO" id="GO:0005737">
    <property type="term" value="C:cytoplasm"/>
    <property type="evidence" value="ECO:0007669"/>
    <property type="project" value="UniProtKB-SubCell"/>
</dbReference>
<comment type="caution">
    <text evidence="5">The sequence shown here is derived from an EMBL/GenBank/DDBJ whole genome shotgun (WGS) entry which is preliminary data.</text>
</comment>
<dbReference type="EMBL" id="REFW01000001">
    <property type="protein sequence ID" value="RMB61262.1"/>
    <property type="molecule type" value="Genomic_DNA"/>
</dbReference>
<dbReference type="GO" id="GO:0030163">
    <property type="term" value="P:protein catabolic process"/>
    <property type="evidence" value="ECO:0007669"/>
    <property type="project" value="UniProtKB-UniRule"/>
</dbReference>
<dbReference type="RefSeq" id="WP_121899808.1">
    <property type="nucleotide sequence ID" value="NZ_REFW01000001.1"/>
</dbReference>
<evidence type="ECO:0000256" key="3">
    <source>
        <dbReference type="ARBA" id="ARBA00023315"/>
    </source>
</evidence>
<dbReference type="InterPro" id="IPR004616">
    <property type="entry name" value="Leu/Phe-tRNA_Trfase"/>
</dbReference>
<dbReference type="PANTHER" id="PTHR30098">
    <property type="entry name" value="LEUCYL/PHENYLALANYL-TRNA--PROTEIN TRANSFERASE"/>
    <property type="match status" value="1"/>
</dbReference>
<dbReference type="NCBIfam" id="TIGR00667">
    <property type="entry name" value="aat"/>
    <property type="match status" value="1"/>
</dbReference>
<evidence type="ECO:0000256" key="2">
    <source>
        <dbReference type="ARBA" id="ARBA00022679"/>
    </source>
</evidence>
<reference evidence="5 6" key="1">
    <citation type="submission" date="2018-10" db="EMBL/GenBank/DDBJ databases">
        <title>Tessaracoccus antarcticuss sp. nov., isolated from sediment.</title>
        <authorList>
            <person name="Zhou L.Y."/>
            <person name="Du Z.J."/>
        </authorList>
    </citation>
    <scope>NUCLEOTIDE SEQUENCE [LARGE SCALE GENOMIC DNA]</scope>
    <source>
        <strain evidence="5 6">JDX10</strain>
    </source>
</reference>
<dbReference type="AlphaFoldDB" id="A0A3M0GF20"/>
<sequence length="240" mass="26958">MLDTLFGPPADWPRQDLIGFSEEFDPGLALMAYRCGVFPMPLETGLFNGEMGWWSPMDRAQLPLDEVRITRSLRQSVKRYTTTVDTAFLEVLDACADPRRPGGWIDQRIQTAFTVLHHVGHVHSIETWDGNGRLVGGLYGVHQNGMFAGESMFHDPEHGRDASKAALLRLIVELRRVGVELLDVQWLTPHLESMGASTVPRDSYLEQLGENLDRPHNTDWSRPETSRMSGTALLAMMEDG</sequence>
<evidence type="ECO:0000313" key="6">
    <source>
        <dbReference type="Proteomes" id="UP000275256"/>
    </source>
</evidence>
<evidence type="ECO:0000256" key="1">
    <source>
        <dbReference type="ARBA" id="ARBA00022490"/>
    </source>
</evidence>
<keyword evidence="2 4" id="KW-0808">Transferase</keyword>
<accession>A0A3M0GF20</accession>
<comment type="catalytic activity">
    <reaction evidence="4">
        <text>L-phenylalanyl-tRNA(Phe) + an N-terminal L-alpha-aminoacyl-[protein] = an N-terminal L-phenylalanyl-L-alpha-aminoacyl-[protein] + tRNA(Phe)</text>
        <dbReference type="Rhea" id="RHEA:43632"/>
        <dbReference type="Rhea" id="RHEA-COMP:9668"/>
        <dbReference type="Rhea" id="RHEA-COMP:9699"/>
        <dbReference type="Rhea" id="RHEA-COMP:10636"/>
        <dbReference type="Rhea" id="RHEA-COMP:10637"/>
        <dbReference type="ChEBI" id="CHEBI:78442"/>
        <dbReference type="ChEBI" id="CHEBI:78531"/>
        <dbReference type="ChEBI" id="CHEBI:78597"/>
        <dbReference type="ChEBI" id="CHEBI:83561"/>
        <dbReference type="EC" id="2.3.2.6"/>
    </reaction>
</comment>
<comment type="similarity">
    <text evidence="4">Belongs to the L/F-transferase family.</text>
</comment>
<dbReference type="InterPro" id="IPR016181">
    <property type="entry name" value="Acyl_CoA_acyltransferase"/>
</dbReference>
<comment type="function">
    <text evidence="4">Functions in the N-end rule pathway of protein degradation where it conjugates Leu, Phe and, less efficiently, Met from aminoacyl-tRNAs to the N-termini of proteins containing an N-terminal arginine or lysine.</text>
</comment>
<dbReference type="EC" id="2.3.2.6" evidence="4"/>
<dbReference type="OrthoDB" id="9790282at2"/>
<dbReference type="SUPFAM" id="SSF55729">
    <property type="entry name" value="Acyl-CoA N-acyltransferases (Nat)"/>
    <property type="match status" value="1"/>
</dbReference>
<dbReference type="PANTHER" id="PTHR30098:SF2">
    <property type="entry name" value="LEUCYL_PHENYLALANYL-TRNA--PROTEIN TRANSFERASE"/>
    <property type="match status" value="1"/>
</dbReference>
<dbReference type="GO" id="GO:0008914">
    <property type="term" value="F:leucyl-tRNA--protein transferase activity"/>
    <property type="evidence" value="ECO:0007669"/>
    <property type="project" value="UniProtKB-UniRule"/>
</dbReference>
<dbReference type="InterPro" id="IPR042221">
    <property type="entry name" value="Leu/Phe-tRNA_Trfase_N"/>
</dbReference>
<keyword evidence="6" id="KW-1185">Reference proteome</keyword>
<gene>
    <name evidence="4" type="primary">aat</name>
    <name evidence="5" type="ORF">EAX62_00895</name>
</gene>
<organism evidence="5 6">
    <name type="scientific">Tessaracoccus antarcticus</name>
    <dbReference type="NCBI Taxonomy" id="2479848"/>
    <lineage>
        <taxon>Bacteria</taxon>
        <taxon>Bacillati</taxon>
        <taxon>Actinomycetota</taxon>
        <taxon>Actinomycetes</taxon>
        <taxon>Propionibacteriales</taxon>
        <taxon>Propionibacteriaceae</taxon>
        <taxon>Tessaracoccus</taxon>
    </lineage>
</organism>
<protein>
    <recommendedName>
        <fullName evidence="4">Leucyl/phenylalanyl-tRNA--protein transferase</fullName>
        <ecNumber evidence="4">2.3.2.6</ecNumber>
    </recommendedName>
    <alternativeName>
        <fullName evidence="4">L/F-transferase</fullName>
    </alternativeName>
    <alternativeName>
        <fullName evidence="4">Leucyltransferase</fullName>
    </alternativeName>
    <alternativeName>
        <fullName evidence="4">Phenyalanyltransferase</fullName>
    </alternativeName>
</protein>